<name>A0A316UER4_9BASI</name>
<dbReference type="EMBL" id="KZ819321">
    <property type="protein sequence ID" value="PWN23712.1"/>
    <property type="molecule type" value="Genomic_DNA"/>
</dbReference>
<evidence type="ECO:0000313" key="3">
    <source>
        <dbReference type="EMBL" id="PWN23712.1"/>
    </source>
</evidence>
<protein>
    <recommendedName>
        <fullName evidence="5">Actin cytoskeleton organization protein</fullName>
    </recommendedName>
</protein>
<dbReference type="InterPro" id="IPR019183">
    <property type="entry name" value="NAA25_NatB_aux_su"/>
</dbReference>
<proteinExistence type="inferred from homology"/>
<dbReference type="SUPFAM" id="SSF48452">
    <property type="entry name" value="TPR-like"/>
    <property type="match status" value="1"/>
</dbReference>
<dbReference type="AlphaFoldDB" id="A0A316UER4"/>
<dbReference type="GO" id="GO:0031416">
    <property type="term" value="C:NatB complex"/>
    <property type="evidence" value="ECO:0007669"/>
    <property type="project" value="TreeGrafter"/>
</dbReference>
<evidence type="ECO:0000313" key="4">
    <source>
        <dbReference type="Proteomes" id="UP000245942"/>
    </source>
</evidence>
<dbReference type="GeneID" id="37013057"/>
<dbReference type="PANTHER" id="PTHR22767">
    <property type="entry name" value="N-TERMINAL ACETYLTRANSFERASE-RELATED"/>
    <property type="match status" value="1"/>
</dbReference>
<dbReference type="Gene3D" id="1.25.40.10">
    <property type="entry name" value="Tetratricopeptide repeat domain"/>
    <property type="match status" value="1"/>
</dbReference>
<dbReference type="STRING" id="1684307.A0A316UER4"/>
<evidence type="ECO:0000256" key="2">
    <source>
        <dbReference type="SAM" id="MobiDB-lite"/>
    </source>
</evidence>
<evidence type="ECO:0000256" key="1">
    <source>
        <dbReference type="ARBA" id="ARBA00006298"/>
    </source>
</evidence>
<dbReference type="PANTHER" id="PTHR22767:SF3">
    <property type="entry name" value="N-ALPHA-ACETYLTRANSFERASE 25, NATB AUXILIARY SUBUNIT"/>
    <property type="match status" value="1"/>
</dbReference>
<evidence type="ECO:0008006" key="5">
    <source>
        <dbReference type="Google" id="ProtNLM"/>
    </source>
</evidence>
<keyword evidence="4" id="KW-1185">Reference proteome</keyword>
<dbReference type="Proteomes" id="UP000245942">
    <property type="component" value="Unassembled WGS sequence"/>
</dbReference>
<gene>
    <name evidence="3" type="ORF">BCV69DRAFT_279636</name>
</gene>
<dbReference type="InterPro" id="IPR011990">
    <property type="entry name" value="TPR-like_helical_dom_sf"/>
</dbReference>
<dbReference type="OrthoDB" id="1874341at2759"/>
<dbReference type="RefSeq" id="XP_025350872.1">
    <property type="nucleotide sequence ID" value="XM_025491323.1"/>
</dbReference>
<comment type="similarity">
    <text evidence="1">Belongs to the MDM20/NAA25 family.</text>
</comment>
<feature type="compositionally biased region" description="Acidic residues" evidence="2">
    <location>
        <begin position="868"/>
        <end position="877"/>
    </location>
</feature>
<dbReference type="Pfam" id="PF09797">
    <property type="entry name" value="NatB_MDM20"/>
    <property type="match status" value="1"/>
</dbReference>
<organism evidence="3 4">
    <name type="scientific">Pseudomicrostroma glucosiphilum</name>
    <dbReference type="NCBI Taxonomy" id="1684307"/>
    <lineage>
        <taxon>Eukaryota</taxon>
        <taxon>Fungi</taxon>
        <taxon>Dikarya</taxon>
        <taxon>Basidiomycota</taxon>
        <taxon>Ustilaginomycotina</taxon>
        <taxon>Exobasidiomycetes</taxon>
        <taxon>Microstromatales</taxon>
        <taxon>Microstromatales incertae sedis</taxon>
        <taxon>Pseudomicrostroma</taxon>
    </lineage>
</organism>
<accession>A0A316UER4</accession>
<sequence>MAPNKAAALSALLQQQQCQAIYVALDGGNPRQAVQQADHVLRNNSAASSHTLARALKALALYRSRSESEAIAEVEAVLAHMNPAACDQSVLTPLTFVLSRTGRRAKAADLLDTASKARPDDHDVSVKAFEALIGSKEYLRAQQLGTRMHKAFGGPVSAVQSKKNGKQTTLGNPDCSSARNRYFWWSMQAYLLLSVETPQAQGAALALALAERMIQKHVSAEEGKFDEQSHEDIELYISVLLAQADKLTKDDERTKKRQDALQLLLNEPGSHIAKKSLGLGQLKLDLLKQTADWVKLEEESRNLIQEGDRNWMTIEKWIEGVTGLAERDFDVIDRATKMADELAAKDGKRRDYPLLRLALHHELRKKAKLLQSGAFVDLIESYYDTFGSKLCCYEDLLPFLDALQPEEADKLAASENIRFFDPSSSSSSDPTFATEEDVIKSLNAAKIRVRLTSPSSEGGTDVDEQIEQLLKAFYASLPISAKVPKTVPRAGTDFVLIAAQLILADQGGEHSSVLIHLASILTHAANATPASYALKVLCLRIYLMLGCQREARKLWTDLKIRGIQNESLGWLWVGRSLEGGSSEEGAPVSQWRREASNLYGEVEGEQLRMVMTAFERGNYSSVREFMEFEHRMERSTQRQLIQLERARQLSQIAKNREGRQKAAAAVLQEAEQVLKEGLLQQWDDAILPSFCNKALDSFVDLTSRDHIFGLHDTALFIRRQARYLAVLADGPGVAIPEGLKDPSSAPAQDWYTLESYANGIVEAFASGSAAQGQEALQALLEEVQASHCNMLPWQEQYNVGILLDLYLLYWHFLNDGSSSSSKGEGKTVSPAALKEGLDMLRTALNERVTTLKQARPLTLSIEPHQSSEEDGASEGDDGLTSLVRTLENALDAQKGGKGTREKVFKDVKDEVARMRKATVLRVQETLRDFP</sequence>
<feature type="region of interest" description="Disordered" evidence="2">
    <location>
        <begin position="855"/>
        <end position="878"/>
    </location>
</feature>
<reference evidence="3 4" key="1">
    <citation type="journal article" date="2018" name="Mol. Biol. Evol.">
        <title>Broad Genomic Sampling Reveals a Smut Pathogenic Ancestry of the Fungal Clade Ustilaginomycotina.</title>
        <authorList>
            <person name="Kijpornyongpan T."/>
            <person name="Mondo S.J."/>
            <person name="Barry K."/>
            <person name="Sandor L."/>
            <person name="Lee J."/>
            <person name="Lipzen A."/>
            <person name="Pangilinan J."/>
            <person name="LaButti K."/>
            <person name="Hainaut M."/>
            <person name="Henrissat B."/>
            <person name="Grigoriev I.V."/>
            <person name="Spatafora J.W."/>
            <person name="Aime M.C."/>
        </authorList>
    </citation>
    <scope>NUCLEOTIDE SEQUENCE [LARGE SCALE GENOMIC DNA]</scope>
    <source>
        <strain evidence="3 4">MCA 4718</strain>
    </source>
</reference>